<dbReference type="SUPFAM" id="SSF103473">
    <property type="entry name" value="MFS general substrate transporter"/>
    <property type="match status" value="1"/>
</dbReference>
<dbReference type="GO" id="GO:0022857">
    <property type="term" value="F:transmembrane transporter activity"/>
    <property type="evidence" value="ECO:0007669"/>
    <property type="project" value="InterPro"/>
</dbReference>
<evidence type="ECO:0000256" key="6">
    <source>
        <dbReference type="ARBA" id="ARBA00023136"/>
    </source>
</evidence>
<dbReference type="Gene3D" id="1.20.1250.20">
    <property type="entry name" value="MFS general substrate transporter like domains"/>
    <property type="match status" value="1"/>
</dbReference>
<dbReference type="STRING" id="419479.SAMN04488563_5504"/>
<feature type="transmembrane region" description="Helical" evidence="7">
    <location>
        <begin position="416"/>
        <end position="435"/>
    </location>
</feature>
<evidence type="ECO:0000256" key="3">
    <source>
        <dbReference type="ARBA" id="ARBA00022475"/>
    </source>
</evidence>
<dbReference type="InterPro" id="IPR020846">
    <property type="entry name" value="MFS_dom"/>
</dbReference>
<feature type="transmembrane region" description="Helical" evidence="7">
    <location>
        <begin position="343"/>
        <end position="360"/>
    </location>
</feature>
<feature type="transmembrane region" description="Helical" evidence="7">
    <location>
        <begin position="372"/>
        <end position="395"/>
    </location>
</feature>
<dbReference type="Pfam" id="PF07690">
    <property type="entry name" value="MFS_1"/>
    <property type="match status" value="1"/>
</dbReference>
<proteinExistence type="predicted"/>
<dbReference type="EMBL" id="LT629791">
    <property type="protein sequence ID" value="SDU77343.1"/>
    <property type="molecule type" value="Genomic_DNA"/>
</dbReference>
<feature type="transmembrane region" description="Helical" evidence="7">
    <location>
        <begin position="62"/>
        <end position="82"/>
    </location>
</feature>
<feature type="transmembrane region" description="Helical" evidence="7">
    <location>
        <begin position="280"/>
        <end position="303"/>
    </location>
</feature>
<sequence length="518" mass="53829">MTLAPPDTESATLPERAHRRRWATLAVLSLSLVLIGMDTTVLNTAIPTMQRELGATSSELQWIIDAYTLAFAGLLLTAGAWGDKYGRKLALAAGLVVFGAASVWGATAGDAGTVIAARTVMGLGGALIMPSTLSILIDVFRDPKERKRAIGVWAAMAGIGIAGGPAVGGWLLEHFWWGSALMINVPVAGAALLLGFWLVPESRDRRAPRLDLVGAALSCAGLVALVWALIEAPERGWTDAVTLGAVVASLAILAGFVLWERRHPHPMLPVEFFLNRRFSVPAISITLVFFAMMGAAFFLSVYLQTVLGYTPLEAGLRILPLAIGLVIGGPAAMAVAQRVGEKWPTVFGLALLAVSFWIFTGTTVESGYAPRGLTATIVMGFGMAFAMGPATESVMGAVPRAKAGVGSAVNDTVRQVGGALGVAVLISILNSVYSAQVDDALTQLPADAAHAAEDSVQGAYAVAGELPAEHGTALVHAADAAFVDAMTTTTAVAGIVILVGALVALIWLPSHARDEQPS</sequence>
<feature type="transmembrane region" description="Helical" evidence="7">
    <location>
        <begin position="115"/>
        <end position="137"/>
    </location>
</feature>
<dbReference type="InterPro" id="IPR004638">
    <property type="entry name" value="EmrB-like"/>
</dbReference>
<evidence type="ECO:0000256" key="4">
    <source>
        <dbReference type="ARBA" id="ARBA00022692"/>
    </source>
</evidence>
<name>A0A1H2L8L5_9ACTN</name>
<dbReference type="Proteomes" id="UP000182977">
    <property type="component" value="Chromosome I"/>
</dbReference>
<gene>
    <name evidence="9" type="ORF">SAMN04488563_5504</name>
</gene>
<evidence type="ECO:0000259" key="8">
    <source>
        <dbReference type="PROSITE" id="PS50850"/>
    </source>
</evidence>
<keyword evidence="5 7" id="KW-1133">Transmembrane helix</keyword>
<feature type="transmembrane region" description="Helical" evidence="7">
    <location>
        <begin position="89"/>
        <end position="109"/>
    </location>
</feature>
<dbReference type="GO" id="GO:0005886">
    <property type="term" value="C:plasma membrane"/>
    <property type="evidence" value="ECO:0007669"/>
    <property type="project" value="UniProtKB-SubCell"/>
</dbReference>
<feature type="transmembrane region" description="Helical" evidence="7">
    <location>
        <begin position="236"/>
        <end position="259"/>
    </location>
</feature>
<evidence type="ECO:0000256" key="1">
    <source>
        <dbReference type="ARBA" id="ARBA00004651"/>
    </source>
</evidence>
<feature type="transmembrane region" description="Helical" evidence="7">
    <location>
        <begin position="491"/>
        <end position="508"/>
    </location>
</feature>
<feature type="domain" description="Major facilitator superfamily (MFS) profile" evidence="8">
    <location>
        <begin position="24"/>
        <end position="512"/>
    </location>
</feature>
<dbReference type="OrthoDB" id="9781469at2"/>
<evidence type="ECO:0000256" key="2">
    <source>
        <dbReference type="ARBA" id="ARBA00022448"/>
    </source>
</evidence>
<evidence type="ECO:0000313" key="10">
    <source>
        <dbReference type="Proteomes" id="UP000182977"/>
    </source>
</evidence>
<dbReference type="Gene3D" id="1.20.1720.10">
    <property type="entry name" value="Multidrug resistance protein D"/>
    <property type="match status" value="1"/>
</dbReference>
<reference evidence="10" key="1">
    <citation type="submission" date="2016-10" db="EMBL/GenBank/DDBJ databases">
        <authorList>
            <person name="Varghese N."/>
            <person name="Submissions S."/>
        </authorList>
    </citation>
    <scope>NUCLEOTIDE SEQUENCE [LARGE SCALE GENOMIC DNA]</scope>
    <source>
        <strain evidence="10">DSM 45079</strain>
    </source>
</reference>
<comment type="subcellular location">
    <subcellularLocation>
        <location evidence="1">Cell membrane</location>
        <topology evidence="1">Multi-pass membrane protein</topology>
    </subcellularLocation>
</comment>
<feature type="transmembrane region" description="Helical" evidence="7">
    <location>
        <begin position="176"/>
        <end position="198"/>
    </location>
</feature>
<dbReference type="AlphaFoldDB" id="A0A1H2L8L5"/>
<feature type="transmembrane region" description="Helical" evidence="7">
    <location>
        <begin position="22"/>
        <end position="42"/>
    </location>
</feature>
<feature type="transmembrane region" description="Helical" evidence="7">
    <location>
        <begin position="315"/>
        <end position="336"/>
    </location>
</feature>
<feature type="transmembrane region" description="Helical" evidence="7">
    <location>
        <begin position="210"/>
        <end position="230"/>
    </location>
</feature>
<dbReference type="PROSITE" id="PS50850">
    <property type="entry name" value="MFS"/>
    <property type="match status" value="1"/>
</dbReference>
<organism evidence="9 10">
    <name type="scientific">Jiangella alkaliphila</name>
    <dbReference type="NCBI Taxonomy" id="419479"/>
    <lineage>
        <taxon>Bacteria</taxon>
        <taxon>Bacillati</taxon>
        <taxon>Actinomycetota</taxon>
        <taxon>Actinomycetes</taxon>
        <taxon>Jiangellales</taxon>
        <taxon>Jiangellaceae</taxon>
        <taxon>Jiangella</taxon>
    </lineage>
</organism>
<keyword evidence="3" id="KW-1003">Cell membrane</keyword>
<dbReference type="CDD" id="cd17321">
    <property type="entry name" value="MFS_MMR_MDR_like"/>
    <property type="match status" value="1"/>
</dbReference>
<keyword evidence="4 7" id="KW-0812">Transmembrane</keyword>
<dbReference type="InterPro" id="IPR036259">
    <property type="entry name" value="MFS_trans_sf"/>
</dbReference>
<dbReference type="NCBIfam" id="TIGR00711">
    <property type="entry name" value="efflux_EmrB"/>
    <property type="match status" value="1"/>
</dbReference>
<evidence type="ECO:0000256" key="7">
    <source>
        <dbReference type="SAM" id="Phobius"/>
    </source>
</evidence>
<evidence type="ECO:0000313" key="9">
    <source>
        <dbReference type="EMBL" id="SDU77343.1"/>
    </source>
</evidence>
<keyword evidence="6 7" id="KW-0472">Membrane</keyword>
<protein>
    <submittedName>
        <fullName evidence="9">Drug resistance transporter, EmrB/QacA subfamily</fullName>
    </submittedName>
</protein>
<dbReference type="RefSeq" id="WP_046771392.1">
    <property type="nucleotide sequence ID" value="NZ_LBMC01000042.1"/>
</dbReference>
<evidence type="ECO:0000256" key="5">
    <source>
        <dbReference type="ARBA" id="ARBA00022989"/>
    </source>
</evidence>
<accession>A0A1H2L8L5</accession>
<dbReference type="InterPro" id="IPR011701">
    <property type="entry name" value="MFS"/>
</dbReference>
<feature type="transmembrane region" description="Helical" evidence="7">
    <location>
        <begin position="149"/>
        <end position="170"/>
    </location>
</feature>
<keyword evidence="10" id="KW-1185">Reference proteome</keyword>
<keyword evidence="2" id="KW-0813">Transport</keyword>
<dbReference type="PANTHER" id="PTHR42718">
    <property type="entry name" value="MAJOR FACILITATOR SUPERFAMILY MULTIDRUG TRANSPORTER MFSC"/>
    <property type="match status" value="1"/>
</dbReference>
<dbReference type="PANTHER" id="PTHR42718:SF42">
    <property type="entry name" value="EXPORT PROTEIN"/>
    <property type="match status" value="1"/>
</dbReference>